<sequence length="193" mass="22144">MLSAQTLDTSLNPLSLRVCMTSINSSVDKSPSPSVGDVSIDNEVRSTTKLRSASRRTVQVKERKEDVDLQRRNRLGSFASTHCCSRSALKLVYRYWISINNCWQRGKTQYECTFVYAAFLHNKIHSHLQFIKVLEENIEVHELLLRDVSLEFIHGLDVNLRITAMIKCQQANLQSPQFVDTVNPHINVELRIE</sequence>
<dbReference type="Proteomes" id="UP001165121">
    <property type="component" value="Unassembled WGS sequence"/>
</dbReference>
<gene>
    <name evidence="1" type="ORF">Pfra01_000814700</name>
</gene>
<proteinExistence type="predicted"/>
<accession>A0A9W6X7J3</accession>
<reference evidence="1" key="1">
    <citation type="submission" date="2023-04" db="EMBL/GenBank/DDBJ databases">
        <title>Phytophthora fragariaefolia NBRC 109709.</title>
        <authorList>
            <person name="Ichikawa N."/>
            <person name="Sato H."/>
            <person name="Tonouchi N."/>
        </authorList>
    </citation>
    <scope>NUCLEOTIDE SEQUENCE</scope>
    <source>
        <strain evidence="1">NBRC 109709</strain>
    </source>
</reference>
<name>A0A9W6X7J3_9STRA</name>
<keyword evidence="2" id="KW-1185">Reference proteome</keyword>
<evidence type="ECO:0000313" key="2">
    <source>
        <dbReference type="Proteomes" id="UP001165121"/>
    </source>
</evidence>
<dbReference type="EMBL" id="BSXT01000730">
    <property type="protein sequence ID" value="GMF33185.1"/>
    <property type="molecule type" value="Genomic_DNA"/>
</dbReference>
<comment type="caution">
    <text evidence="1">The sequence shown here is derived from an EMBL/GenBank/DDBJ whole genome shotgun (WGS) entry which is preliminary data.</text>
</comment>
<organism evidence="1 2">
    <name type="scientific">Phytophthora fragariaefolia</name>
    <dbReference type="NCBI Taxonomy" id="1490495"/>
    <lineage>
        <taxon>Eukaryota</taxon>
        <taxon>Sar</taxon>
        <taxon>Stramenopiles</taxon>
        <taxon>Oomycota</taxon>
        <taxon>Peronosporomycetes</taxon>
        <taxon>Peronosporales</taxon>
        <taxon>Peronosporaceae</taxon>
        <taxon>Phytophthora</taxon>
    </lineage>
</organism>
<protein>
    <submittedName>
        <fullName evidence="1">Unnamed protein product</fullName>
    </submittedName>
</protein>
<dbReference type="AlphaFoldDB" id="A0A9W6X7J3"/>
<evidence type="ECO:0000313" key="1">
    <source>
        <dbReference type="EMBL" id="GMF33185.1"/>
    </source>
</evidence>